<dbReference type="GO" id="GO:0005737">
    <property type="term" value="C:cytoplasm"/>
    <property type="evidence" value="ECO:0007669"/>
    <property type="project" value="TreeGrafter"/>
</dbReference>
<dbReference type="GO" id="GO:0005634">
    <property type="term" value="C:nucleus"/>
    <property type="evidence" value="ECO:0007669"/>
    <property type="project" value="TreeGrafter"/>
</dbReference>
<evidence type="ECO:0000256" key="2">
    <source>
        <dbReference type="ARBA" id="ARBA00020055"/>
    </source>
</evidence>
<proteinExistence type="inferred from homology"/>
<protein>
    <recommendedName>
        <fullName evidence="2">Protein aurora borealis</fullName>
    </recommendedName>
</protein>
<dbReference type="OrthoDB" id="10020858at2759"/>
<feature type="compositionally biased region" description="Low complexity" evidence="6">
    <location>
        <begin position="284"/>
        <end position="293"/>
    </location>
</feature>
<gene>
    <name evidence="7" type="ORF">FBUS_06852</name>
</gene>
<evidence type="ECO:0000256" key="4">
    <source>
        <dbReference type="ARBA" id="ARBA00022776"/>
    </source>
</evidence>
<dbReference type="PANTHER" id="PTHR14728">
    <property type="entry name" value="PROTEIN AURORA BOREALIS"/>
    <property type="match status" value="1"/>
</dbReference>
<reference evidence="7" key="1">
    <citation type="submission" date="2019-05" db="EMBL/GenBank/DDBJ databases">
        <title>Annotation for the trematode Fasciolopsis buski.</title>
        <authorList>
            <person name="Choi Y.-J."/>
        </authorList>
    </citation>
    <scope>NUCLEOTIDE SEQUENCE</scope>
    <source>
        <strain evidence="7">HT</strain>
        <tissue evidence="7">Whole worm</tissue>
    </source>
</reference>
<comment type="caution">
    <text evidence="7">The sequence shown here is derived from an EMBL/GenBank/DDBJ whole genome shotgun (WGS) entry which is preliminary data.</text>
</comment>
<feature type="region of interest" description="Disordered" evidence="6">
    <location>
        <begin position="275"/>
        <end position="302"/>
    </location>
</feature>
<dbReference type="PANTHER" id="PTHR14728:SF2">
    <property type="entry name" value="PROTEIN AURORA BOREALIS"/>
    <property type="match status" value="1"/>
</dbReference>
<keyword evidence="4" id="KW-0498">Mitosis</keyword>
<evidence type="ECO:0000313" key="7">
    <source>
        <dbReference type="EMBL" id="KAA0195192.1"/>
    </source>
</evidence>
<sequence length="537" mass="58870">MEEIDSATPIKLRMKGDELGVATPSGGLIFNPFHKEFISRVGQVTFSPGIFSYTASPMENKSDSCKSTPNRLSLPFVLSPETQGLLFPADIDENPILQLKLQEKLDTQCDEDVQNSIHSFFKSHLIAPSPDTIDGSESKASRCQLPRTSSMLPAATPKTRKKLICPATLPLSNAKSVSSQTKLTIPTNCDFESLLKQVIFRVSPEPSSNFSNHDFTNLNVDDASNLPRFIDSLQEKSIQLDPDELDENQEPDCTHEVDQAVIPTESSAFLCSSCRKPHHPPPLSRRSLFSESSETIDDTVSNRPDEEFATQRTLMPGDTQEHHRVLQPSGLLSTSDEDDLPSTEGLIILGEPPKYKEITSPLVNGPVDLHFPRRNEKLRPAFSGDGVFEAHSDLSGSDDLLTPIASVTDARASSPSPICGRHYRHGSPVRYDSVEMASINISGGDLSFHHMRESASPHSTHISMSFASPNLSPILPTSFVRRPLSPVPPDDDSGDRDGKQRPQFQSLPTPAARLFAASDRPVSPVPLDFTSDRSLDV</sequence>
<dbReference type="InterPro" id="IPR023252">
    <property type="entry name" value="Aurora_borealis_protein"/>
</dbReference>
<accession>A0A8E0RVT5</accession>
<feature type="region of interest" description="Disordered" evidence="6">
    <location>
        <begin position="477"/>
        <end position="537"/>
    </location>
</feature>
<evidence type="ECO:0000256" key="3">
    <source>
        <dbReference type="ARBA" id="ARBA00022618"/>
    </source>
</evidence>
<dbReference type="GO" id="GO:0060236">
    <property type="term" value="P:regulation of mitotic spindle organization"/>
    <property type="evidence" value="ECO:0007669"/>
    <property type="project" value="TreeGrafter"/>
</dbReference>
<dbReference type="Proteomes" id="UP000728185">
    <property type="component" value="Unassembled WGS sequence"/>
</dbReference>
<dbReference type="EMBL" id="LUCM01003877">
    <property type="protein sequence ID" value="KAA0195192.1"/>
    <property type="molecule type" value="Genomic_DNA"/>
</dbReference>
<keyword evidence="8" id="KW-1185">Reference proteome</keyword>
<evidence type="ECO:0000256" key="6">
    <source>
        <dbReference type="SAM" id="MobiDB-lite"/>
    </source>
</evidence>
<evidence type="ECO:0000256" key="1">
    <source>
        <dbReference type="ARBA" id="ARBA00010963"/>
    </source>
</evidence>
<keyword evidence="5" id="KW-0131">Cell cycle</keyword>
<dbReference type="Pfam" id="PF15280">
    <property type="entry name" value="BORA_N"/>
    <property type="match status" value="1"/>
</dbReference>
<name>A0A8E0RVT5_9TREM</name>
<keyword evidence="3" id="KW-0132">Cell division</keyword>
<dbReference type="AlphaFoldDB" id="A0A8E0RVT5"/>
<organism evidence="7 8">
    <name type="scientific">Fasciolopsis buskii</name>
    <dbReference type="NCBI Taxonomy" id="27845"/>
    <lineage>
        <taxon>Eukaryota</taxon>
        <taxon>Metazoa</taxon>
        <taxon>Spiralia</taxon>
        <taxon>Lophotrochozoa</taxon>
        <taxon>Platyhelminthes</taxon>
        <taxon>Trematoda</taxon>
        <taxon>Digenea</taxon>
        <taxon>Plagiorchiida</taxon>
        <taxon>Echinostomata</taxon>
        <taxon>Echinostomatoidea</taxon>
        <taxon>Fasciolidae</taxon>
        <taxon>Fasciolopsis</taxon>
    </lineage>
</organism>
<dbReference type="GO" id="GO:0051301">
    <property type="term" value="P:cell division"/>
    <property type="evidence" value="ECO:0007669"/>
    <property type="project" value="UniProtKB-KW"/>
</dbReference>
<dbReference type="GO" id="GO:0007088">
    <property type="term" value="P:regulation of mitotic nuclear division"/>
    <property type="evidence" value="ECO:0007669"/>
    <property type="project" value="TreeGrafter"/>
</dbReference>
<comment type="similarity">
    <text evidence="1">Belongs to the BORA family.</text>
</comment>
<evidence type="ECO:0000313" key="8">
    <source>
        <dbReference type="Proteomes" id="UP000728185"/>
    </source>
</evidence>
<dbReference type="GO" id="GO:0019901">
    <property type="term" value="F:protein kinase binding"/>
    <property type="evidence" value="ECO:0007669"/>
    <property type="project" value="TreeGrafter"/>
</dbReference>
<evidence type="ECO:0000256" key="5">
    <source>
        <dbReference type="ARBA" id="ARBA00023306"/>
    </source>
</evidence>